<evidence type="ECO:0000313" key="3">
    <source>
        <dbReference type="Proteomes" id="UP000604825"/>
    </source>
</evidence>
<evidence type="ECO:0000256" key="1">
    <source>
        <dbReference type="SAM" id="MobiDB-lite"/>
    </source>
</evidence>
<comment type="caution">
    <text evidence="2">The sequence shown here is derived from an EMBL/GenBank/DDBJ whole genome shotgun (WGS) entry which is preliminary data.</text>
</comment>
<organism evidence="2 3">
    <name type="scientific">Miscanthus lutarioriparius</name>
    <dbReference type="NCBI Taxonomy" id="422564"/>
    <lineage>
        <taxon>Eukaryota</taxon>
        <taxon>Viridiplantae</taxon>
        <taxon>Streptophyta</taxon>
        <taxon>Embryophyta</taxon>
        <taxon>Tracheophyta</taxon>
        <taxon>Spermatophyta</taxon>
        <taxon>Magnoliopsida</taxon>
        <taxon>Liliopsida</taxon>
        <taxon>Poales</taxon>
        <taxon>Poaceae</taxon>
        <taxon>PACMAD clade</taxon>
        <taxon>Panicoideae</taxon>
        <taxon>Andropogonodae</taxon>
        <taxon>Andropogoneae</taxon>
        <taxon>Saccharinae</taxon>
        <taxon>Miscanthus</taxon>
    </lineage>
</organism>
<keyword evidence="3" id="KW-1185">Reference proteome</keyword>
<sequence>MGAAILLLSGAPPPVLTSLMVRSQPGGRAPAFALARGRPGPGSAARIRRREGGGGSGSRQKGPRRRRDHALEQQEVLRGGKLELPVVDLQALTAACRGSARSTSAHLFVLACGDMVDAGPSS</sequence>
<evidence type="ECO:0000313" key="2">
    <source>
        <dbReference type="EMBL" id="CAD6205217.1"/>
    </source>
</evidence>
<name>A0A811MCW7_9POAL</name>
<protein>
    <submittedName>
        <fullName evidence="2">Uncharacterized protein</fullName>
    </submittedName>
</protein>
<feature type="region of interest" description="Disordered" evidence="1">
    <location>
        <begin position="30"/>
        <end position="69"/>
    </location>
</feature>
<proteinExistence type="predicted"/>
<dbReference type="EMBL" id="CAJGYO010000001">
    <property type="protein sequence ID" value="CAD6205217.1"/>
    <property type="molecule type" value="Genomic_DNA"/>
</dbReference>
<dbReference type="AlphaFoldDB" id="A0A811MCW7"/>
<dbReference type="Proteomes" id="UP000604825">
    <property type="component" value="Unassembled WGS sequence"/>
</dbReference>
<gene>
    <name evidence="2" type="ORF">NCGR_LOCUS3050</name>
</gene>
<accession>A0A811MCW7</accession>
<reference evidence="2" key="1">
    <citation type="submission" date="2020-10" db="EMBL/GenBank/DDBJ databases">
        <authorList>
            <person name="Han B."/>
            <person name="Lu T."/>
            <person name="Zhao Q."/>
            <person name="Huang X."/>
            <person name="Zhao Y."/>
        </authorList>
    </citation>
    <scope>NUCLEOTIDE SEQUENCE</scope>
</reference>